<evidence type="ECO:0000256" key="3">
    <source>
        <dbReference type="ARBA" id="ARBA00022833"/>
    </source>
</evidence>
<evidence type="ECO:0000256" key="1">
    <source>
        <dbReference type="ARBA" id="ARBA00022723"/>
    </source>
</evidence>
<keyword evidence="6" id="KW-0812">Transmembrane</keyword>
<feature type="domain" description="GRF-type" evidence="7">
    <location>
        <begin position="54"/>
        <end position="97"/>
    </location>
</feature>
<dbReference type="EMBL" id="SDMP01000019">
    <property type="protein sequence ID" value="RYQ87194.1"/>
    <property type="molecule type" value="Genomic_DNA"/>
</dbReference>
<organism evidence="8 9">
    <name type="scientific">Arachis hypogaea</name>
    <name type="common">Peanut</name>
    <dbReference type="NCBI Taxonomy" id="3818"/>
    <lineage>
        <taxon>Eukaryota</taxon>
        <taxon>Viridiplantae</taxon>
        <taxon>Streptophyta</taxon>
        <taxon>Embryophyta</taxon>
        <taxon>Tracheophyta</taxon>
        <taxon>Spermatophyta</taxon>
        <taxon>Magnoliopsida</taxon>
        <taxon>eudicotyledons</taxon>
        <taxon>Gunneridae</taxon>
        <taxon>Pentapetalae</taxon>
        <taxon>rosids</taxon>
        <taxon>fabids</taxon>
        <taxon>Fabales</taxon>
        <taxon>Fabaceae</taxon>
        <taxon>Papilionoideae</taxon>
        <taxon>50 kb inversion clade</taxon>
        <taxon>dalbergioids sensu lato</taxon>
        <taxon>Dalbergieae</taxon>
        <taxon>Pterocarpus clade</taxon>
        <taxon>Arachis</taxon>
    </lineage>
</organism>
<evidence type="ECO:0000259" key="7">
    <source>
        <dbReference type="PROSITE" id="PS51999"/>
    </source>
</evidence>
<sequence length="167" mass="19108">MLERAKVVNEEREHGIGWVSSCSRRSGGVGREEQFAEGSGRKGKDGKDGVSPKCFCGEHATMFMSKTSSNPNRLFLGCPFYKVRQPHCKFFLWLDEHIGRLGLSDSRFQAEKELGDVEEDEWKHDMEKKIICLEKRIVALESKKNPVRWCMYVIIIVLIAGIVRCKN</sequence>
<comment type="caution">
    <text evidence="8">The sequence shown here is derived from an EMBL/GenBank/DDBJ whole genome shotgun (WGS) entry which is preliminary data.</text>
</comment>
<reference evidence="8 9" key="1">
    <citation type="submission" date="2019-01" db="EMBL/GenBank/DDBJ databases">
        <title>Sequencing of cultivated peanut Arachis hypogaea provides insights into genome evolution and oil improvement.</title>
        <authorList>
            <person name="Chen X."/>
        </authorList>
    </citation>
    <scope>NUCLEOTIDE SEQUENCE [LARGE SCALE GENOMIC DNA]</scope>
    <source>
        <strain evidence="9">cv. Fuhuasheng</strain>
        <tissue evidence="8">Leaves</tissue>
    </source>
</reference>
<evidence type="ECO:0000256" key="5">
    <source>
        <dbReference type="SAM" id="MobiDB-lite"/>
    </source>
</evidence>
<keyword evidence="2 4" id="KW-0863">Zinc-finger</keyword>
<dbReference type="GO" id="GO:0008270">
    <property type="term" value="F:zinc ion binding"/>
    <property type="evidence" value="ECO:0007669"/>
    <property type="project" value="UniProtKB-KW"/>
</dbReference>
<dbReference type="Proteomes" id="UP000289738">
    <property type="component" value="Chromosome B09"/>
</dbReference>
<feature type="transmembrane region" description="Helical" evidence="6">
    <location>
        <begin position="146"/>
        <end position="163"/>
    </location>
</feature>
<protein>
    <recommendedName>
        <fullName evidence="7">GRF-type domain-containing protein</fullName>
    </recommendedName>
</protein>
<dbReference type="InterPro" id="IPR010666">
    <property type="entry name" value="Znf_GRF"/>
</dbReference>
<dbReference type="AlphaFoldDB" id="A0A444XBV9"/>
<proteinExistence type="predicted"/>
<evidence type="ECO:0000256" key="6">
    <source>
        <dbReference type="SAM" id="Phobius"/>
    </source>
</evidence>
<accession>A0A444XBV9</accession>
<dbReference type="PANTHER" id="PTHR33248">
    <property type="entry name" value="ZINC ION-BINDING PROTEIN"/>
    <property type="match status" value="1"/>
</dbReference>
<keyword evidence="9" id="KW-1185">Reference proteome</keyword>
<keyword evidence="3" id="KW-0862">Zinc</keyword>
<keyword evidence="1" id="KW-0479">Metal-binding</keyword>
<keyword evidence="6" id="KW-1133">Transmembrane helix</keyword>
<evidence type="ECO:0000313" key="8">
    <source>
        <dbReference type="EMBL" id="RYQ87194.1"/>
    </source>
</evidence>
<keyword evidence="6" id="KW-0472">Membrane</keyword>
<feature type="region of interest" description="Disordered" evidence="5">
    <location>
        <begin position="25"/>
        <end position="49"/>
    </location>
</feature>
<evidence type="ECO:0000256" key="4">
    <source>
        <dbReference type="PROSITE-ProRule" id="PRU01343"/>
    </source>
</evidence>
<evidence type="ECO:0000313" key="9">
    <source>
        <dbReference type="Proteomes" id="UP000289738"/>
    </source>
</evidence>
<evidence type="ECO:0000256" key="2">
    <source>
        <dbReference type="ARBA" id="ARBA00022771"/>
    </source>
</evidence>
<name>A0A444XBV9_ARAHY</name>
<dbReference type="PROSITE" id="PS51999">
    <property type="entry name" value="ZF_GRF"/>
    <property type="match status" value="1"/>
</dbReference>
<feature type="compositionally biased region" description="Basic and acidic residues" evidence="5">
    <location>
        <begin position="30"/>
        <end position="49"/>
    </location>
</feature>
<gene>
    <name evidence="8" type="ORF">Ahy_B09g094668</name>
</gene>